<organism evidence="2 3">
    <name type="scientific">Nocardia uniformis</name>
    <dbReference type="NCBI Taxonomy" id="53432"/>
    <lineage>
        <taxon>Bacteria</taxon>
        <taxon>Bacillati</taxon>
        <taxon>Actinomycetota</taxon>
        <taxon>Actinomycetes</taxon>
        <taxon>Mycobacteriales</taxon>
        <taxon>Nocardiaceae</taxon>
        <taxon>Nocardia</taxon>
    </lineage>
</organism>
<dbReference type="CDD" id="cd00077">
    <property type="entry name" value="HDc"/>
    <property type="match status" value="1"/>
</dbReference>
<dbReference type="Gene3D" id="1.10.3210.10">
    <property type="entry name" value="Hypothetical protein af1432"/>
    <property type="match status" value="1"/>
</dbReference>
<evidence type="ECO:0000313" key="3">
    <source>
        <dbReference type="Proteomes" id="UP000586827"/>
    </source>
</evidence>
<dbReference type="AlphaFoldDB" id="A0A849CKV6"/>
<reference evidence="2 3" key="1">
    <citation type="submission" date="2020-05" db="EMBL/GenBank/DDBJ databases">
        <title>MicrobeNet Type strains.</title>
        <authorList>
            <person name="Nicholson A.C."/>
        </authorList>
    </citation>
    <scope>NUCLEOTIDE SEQUENCE [LARGE SCALE GENOMIC DNA]</scope>
    <source>
        <strain evidence="2 3">JCM 3224</strain>
    </source>
</reference>
<evidence type="ECO:0000313" key="2">
    <source>
        <dbReference type="EMBL" id="NNH75851.1"/>
    </source>
</evidence>
<accession>A0A849CKV6</accession>
<keyword evidence="3" id="KW-1185">Reference proteome</keyword>
<name>A0A849CKV6_9NOCA</name>
<dbReference type="Pfam" id="PF01966">
    <property type="entry name" value="HD"/>
    <property type="match status" value="1"/>
</dbReference>
<gene>
    <name evidence="2" type="ORF">HLB23_39385</name>
</gene>
<dbReference type="InterPro" id="IPR003607">
    <property type="entry name" value="HD/PDEase_dom"/>
</dbReference>
<dbReference type="EMBL" id="JABELX010000029">
    <property type="protein sequence ID" value="NNH75851.1"/>
    <property type="molecule type" value="Genomic_DNA"/>
</dbReference>
<comment type="caution">
    <text evidence="2">The sequence shown here is derived from an EMBL/GenBank/DDBJ whole genome shotgun (WGS) entry which is preliminary data.</text>
</comment>
<sequence length="176" mass="19595">MRSWAAETARVHLASLPRRWEHTRGVVRRAEKVSGAVDDPDLLVAAAWLHDVGYAPHLVRTDFHPVDGAEFLAKQGVSVRLCALVAHHSCACIEARNRGLAIEWADERTALRDALWWADMTTTPTGDITDVCDRIEEVLERYGLDHVVARSVTEASEELLGAATRTERLIADRTHV</sequence>
<dbReference type="SUPFAM" id="SSF109604">
    <property type="entry name" value="HD-domain/PDEase-like"/>
    <property type="match status" value="1"/>
</dbReference>
<protein>
    <submittedName>
        <fullName evidence="2">HD domain-containing protein</fullName>
    </submittedName>
</protein>
<feature type="domain" description="HD" evidence="1">
    <location>
        <begin position="19"/>
        <end position="135"/>
    </location>
</feature>
<dbReference type="InterPro" id="IPR006674">
    <property type="entry name" value="HD_domain"/>
</dbReference>
<dbReference type="Proteomes" id="UP000586827">
    <property type="component" value="Unassembled WGS sequence"/>
</dbReference>
<proteinExistence type="predicted"/>
<evidence type="ECO:0000259" key="1">
    <source>
        <dbReference type="Pfam" id="PF01966"/>
    </source>
</evidence>